<dbReference type="PANTHER" id="PTHR43537:SF5">
    <property type="entry name" value="UXU OPERON TRANSCRIPTIONAL REGULATOR"/>
    <property type="match status" value="1"/>
</dbReference>
<evidence type="ECO:0000313" key="7">
    <source>
        <dbReference type="Proteomes" id="UP000242470"/>
    </source>
</evidence>
<dbReference type="PROSITE" id="PS50949">
    <property type="entry name" value="HTH_GNTR"/>
    <property type="match status" value="1"/>
</dbReference>
<dbReference type="GO" id="GO:0003677">
    <property type="term" value="F:DNA binding"/>
    <property type="evidence" value="ECO:0007669"/>
    <property type="project" value="UniProtKB-KW"/>
</dbReference>
<organism evidence="6 7">
    <name type="scientific">Staphylococcus auricularis</name>
    <dbReference type="NCBI Taxonomy" id="29379"/>
    <lineage>
        <taxon>Bacteria</taxon>
        <taxon>Bacillati</taxon>
        <taxon>Bacillota</taxon>
        <taxon>Bacilli</taxon>
        <taxon>Bacillales</taxon>
        <taxon>Staphylococcaceae</taxon>
        <taxon>Staphylococcus</taxon>
    </lineage>
</organism>
<dbReference type="InterPro" id="IPR011711">
    <property type="entry name" value="GntR_C"/>
</dbReference>
<dbReference type="EMBL" id="JAUHQC010000009">
    <property type="protein sequence ID" value="MDN4533017.1"/>
    <property type="molecule type" value="Genomic_DNA"/>
</dbReference>
<feature type="domain" description="HTH gntR-type" evidence="4">
    <location>
        <begin position="1"/>
        <end position="71"/>
    </location>
</feature>
<keyword evidence="2" id="KW-0238">DNA-binding</keyword>
<dbReference type="EMBL" id="PPQW01000043">
    <property type="protein sequence ID" value="PNZ67057.1"/>
    <property type="molecule type" value="Genomic_DNA"/>
</dbReference>
<dbReference type="GeneID" id="64983100"/>
<evidence type="ECO:0000259" key="4">
    <source>
        <dbReference type="PROSITE" id="PS50949"/>
    </source>
</evidence>
<dbReference type="AlphaFoldDB" id="A0AAP8TSZ0"/>
<dbReference type="SUPFAM" id="SSF46785">
    <property type="entry name" value="Winged helix' DNA-binding domain"/>
    <property type="match status" value="1"/>
</dbReference>
<dbReference type="Pfam" id="PF00392">
    <property type="entry name" value="GntR"/>
    <property type="match status" value="1"/>
</dbReference>
<reference evidence="5" key="2">
    <citation type="submission" date="2023-07" db="EMBL/GenBank/DDBJ databases">
        <title>Evaluation of the beneficial properties of pineapple isolates.</title>
        <authorList>
            <person name="Adefiranye O."/>
        </authorList>
    </citation>
    <scope>NUCLEOTIDE SEQUENCE</scope>
    <source>
        <strain evidence="5">PAPLE_T1</strain>
    </source>
</reference>
<dbReference type="Gene3D" id="1.10.10.10">
    <property type="entry name" value="Winged helix-like DNA-binding domain superfamily/Winged helix DNA-binding domain"/>
    <property type="match status" value="1"/>
</dbReference>
<name>A0AAP8TSZ0_9STAP</name>
<gene>
    <name evidence="6" type="ORF">CD158_07060</name>
    <name evidence="5" type="ORF">QYH67_05425</name>
</gene>
<dbReference type="Proteomes" id="UP001171687">
    <property type="component" value="Unassembled WGS sequence"/>
</dbReference>
<dbReference type="GO" id="GO:0003700">
    <property type="term" value="F:DNA-binding transcription factor activity"/>
    <property type="evidence" value="ECO:0007669"/>
    <property type="project" value="InterPro"/>
</dbReference>
<dbReference type="Gene3D" id="1.20.120.530">
    <property type="entry name" value="GntR ligand-binding domain-like"/>
    <property type="match status" value="1"/>
</dbReference>
<dbReference type="InterPro" id="IPR036390">
    <property type="entry name" value="WH_DNA-bd_sf"/>
</dbReference>
<evidence type="ECO:0000256" key="2">
    <source>
        <dbReference type="ARBA" id="ARBA00023125"/>
    </source>
</evidence>
<keyword evidence="3" id="KW-0804">Transcription</keyword>
<evidence type="ECO:0000313" key="5">
    <source>
        <dbReference type="EMBL" id="MDN4533017.1"/>
    </source>
</evidence>
<dbReference type="Pfam" id="PF07729">
    <property type="entry name" value="FCD"/>
    <property type="match status" value="1"/>
</dbReference>
<evidence type="ECO:0000256" key="1">
    <source>
        <dbReference type="ARBA" id="ARBA00023015"/>
    </source>
</evidence>
<proteinExistence type="predicted"/>
<dbReference type="SUPFAM" id="SSF48008">
    <property type="entry name" value="GntR ligand-binding domain-like"/>
    <property type="match status" value="1"/>
</dbReference>
<sequence>MSEGLTIYQKIRNDIISGEITQDEKLTEAKLAEKYQVSRTPVREAIKQLEMEYFIKDAHVFIPTSEEYRDIFEMRILLETHALRKACIVYTEADLEELKRYTEVDIEQEDEATIIKTNDLFHQKIMKATHNPFIIDTYQKLSSYIYLFSKTVINKRRPGLIEEHRAIVDALFERQHERAIQLLEDHLTKDLEFSLYYLPSSKR</sequence>
<dbReference type="SMART" id="SM00895">
    <property type="entry name" value="FCD"/>
    <property type="match status" value="1"/>
</dbReference>
<dbReference type="InterPro" id="IPR036388">
    <property type="entry name" value="WH-like_DNA-bd_sf"/>
</dbReference>
<dbReference type="InterPro" id="IPR000524">
    <property type="entry name" value="Tscrpt_reg_HTH_GntR"/>
</dbReference>
<keyword evidence="1" id="KW-0805">Transcription regulation</keyword>
<dbReference type="RefSeq" id="WP_059106277.1">
    <property type="nucleotide sequence ID" value="NZ_AP024589.1"/>
</dbReference>
<dbReference type="SMART" id="SM00345">
    <property type="entry name" value="HTH_GNTR"/>
    <property type="match status" value="1"/>
</dbReference>
<protein>
    <submittedName>
        <fullName evidence="6">GntR family transcriptional regulator</fullName>
    </submittedName>
</protein>
<comment type="caution">
    <text evidence="6">The sequence shown here is derived from an EMBL/GenBank/DDBJ whole genome shotgun (WGS) entry which is preliminary data.</text>
</comment>
<dbReference type="InterPro" id="IPR008920">
    <property type="entry name" value="TF_FadR/GntR_C"/>
</dbReference>
<dbReference type="Proteomes" id="UP000242470">
    <property type="component" value="Unassembled WGS sequence"/>
</dbReference>
<accession>A0AAP8TSZ0</accession>
<reference evidence="6 7" key="1">
    <citation type="submission" date="2017-08" db="EMBL/GenBank/DDBJ databases">
        <title>Draft genome sequences of 64 type strains of genus Staph aureus.</title>
        <authorList>
            <person name="Cole K."/>
            <person name="Golubchik T."/>
            <person name="Russell J."/>
            <person name="Foster D."/>
            <person name="Llewelyn M."/>
            <person name="Wilson D."/>
            <person name="Crook D."/>
            <person name="Paul J."/>
        </authorList>
    </citation>
    <scope>NUCLEOTIDE SEQUENCE [LARGE SCALE GENOMIC DNA]</scope>
    <source>
        <strain evidence="6 7">NCTC 12101</strain>
    </source>
</reference>
<evidence type="ECO:0000313" key="6">
    <source>
        <dbReference type="EMBL" id="PNZ67057.1"/>
    </source>
</evidence>
<dbReference type="CDD" id="cd07377">
    <property type="entry name" value="WHTH_GntR"/>
    <property type="match status" value="1"/>
</dbReference>
<dbReference type="PANTHER" id="PTHR43537">
    <property type="entry name" value="TRANSCRIPTIONAL REGULATOR, GNTR FAMILY"/>
    <property type="match status" value="1"/>
</dbReference>
<evidence type="ECO:0000256" key="3">
    <source>
        <dbReference type="ARBA" id="ARBA00023163"/>
    </source>
</evidence>